<dbReference type="PROSITE" id="PS51450">
    <property type="entry name" value="LRR"/>
    <property type="match status" value="2"/>
</dbReference>
<dbReference type="InterPro" id="IPR032675">
    <property type="entry name" value="LRR_dom_sf"/>
</dbReference>
<keyword evidence="4" id="KW-1185">Reference proteome</keyword>
<dbReference type="InterPro" id="IPR025875">
    <property type="entry name" value="Leu-rich_rpt_4"/>
</dbReference>
<dbReference type="Pfam" id="PF12799">
    <property type="entry name" value="LRR_4"/>
    <property type="match status" value="1"/>
</dbReference>
<organism evidence="3 4">
    <name type="scientific">Euplotes crassus</name>
    <dbReference type="NCBI Taxonomy" id="5936"/>
    <lineage>
        <taxon>Eukaryota</taxon>
        <taxon>Sar</taxon>
        <taxon>Alveolata</taxon>
        <taxon>Ciliophora</taxon>
        <taxon>Intramacronucleata</taxon>
        <taxon>Spirotrichea</taxon>
        <taxon>Hypotrichia</taxon>
        <taxon>Euplotida</taxon>
        <taxon>Euplotidae</taxon>
        <taxon>Moneuplotes</taxon>
    </lineage>
</organism>
<keyword evidence="1" id="KW-0433">Leucine-rich repeat</keyword>
<keyword evidence="2" id="KW-0677">Repeat</keyword>
<comment type="caution">
    <text evidence="3">The sequence shown here is derived from an EMBL/GenBank/DDBJ whole genome shotgun (WGS) entry which is preliminary data.</text>
</comment>
<dbReference type="EMBL" id="CAMPGE010022322">
    <property type="protein sequence ID" value="CAI2380371.1"/>
    <property type="molecule type" value="Genomic_DNA"/>
</dbReference>
<dbReference type="GO" id="GO:0005737">
    <property type="term" value="C:cytoplasm"/>
    <property type="evidence" value="ECO:0007669"/>
    <property type="project" value="TreeGrafter"/>
</dbReference>
<evidence type="ECO:0000313" key="4">
    <source>
        <dbReference type="Proteomes" id="UP001295684"/>
    </source>
</evidence>
<dbReference type="PANTHER" id="PTHR15454">
    <property type="entry name" value="NISCHARIN RELATED"/>
    <property type="match status" value="1"/>
</dbReference>
<evidence type="ECO:0000256" key="1">
    <source>
        <dbReference type="ARBA" id="ARBA00022614"/>
    </source>
</evidence>
<dbReference type="SUPFAM" id="SSF52058">
    <property type="entry name" value="L domain-like"/>
    <property type="match status" value="1"/>
</dbReference>
<name>A0AAD1XXI2_EUPCR</name>
<protein>
    <recommendedName>
        <fullName evidence="5">Leucine-rich repeat-containing protein 61</fullName>
    </recommendedName>
</protein>
<evidence type="ECO:0000256" key="2">
    <source>
        <dbReference type="ARBA" id="ARBA00022737"/>
    </source>
</evidence>
<gene>
    <name evidence="3" type="ORF">ECRASSUSDP1_LOCUS21805</name>
</gene>
<evidence type="ECO:0000313" key="3">
    <source>
        <dbReference type="EMBL" id="CAI2380371.1"/>
    </source>
</evidence>
<dbReference type="Proteomes" id="UP001295684">
    <property type="component" value="Unassembled WGS sequence"/>
</dbReference>
<sequence>MEREVKLTPNYIKTVSKKFDLKIVFLLDIKKQGVTAIGSVPECTNLLMLDLSHNKILMLNGIGACVALTHLNVAYNKLSQLSPLKDCRELVTLMAQGNRIKDFKNIESLSCLKHLSNLYLKEFSGDGANPVCDDDDYAEHTFEVLPSLFMLDGQVRGQVALEEPEEGKFEADCPEFTNKEPWYSREVERPFNVKYELSTELEQVEAAEDTLRSILDDCEGKLKKTRSIYNI</sequence>
<proteinExistence type="predicted"/>
<dbReference type="Gene3D" id="3.80.10.10">
    <property type="entry name" value="Ribonuclease Inhibitor"/>
    <property type="match status" value="1"/>
</dbReference>
<reference evidence="3" key="1">
    <citation type="submission" date="2023-07" db="EMBL/GenBank/DDBJ databases">
        <authorList>
            <consortium name="AG Swart"/>
            <person name="Singh M."/>
            <person name="Singh A."/>
            <person name="Seah K."/>
            <person name="Emmerich C."/>
        </authorList>
    </citation>
    <scope>NUCLEOTIDE SEQUENCE</scope>
    <source>
        <strain evidence="3">DP1</strain>
    </source>
</reference>
<evidence type="ECO:0008006" key="5">
    <source>
        <dbReference type="Google" id="ProtNLM"/>
    </source>
</evidence>
<dbReference type="InterPro" id="IPR001611">
    <property type="entry name" value="Leu-rich_rpt"/>
</dbReference>
<accession>A0AAD1XXI2</accession>
<dbReference type="AlphaFoldDB" id="A0AAD1XXI2"/>
<dbReference type="PANTHER" id="PTHR15454:SF56">
    <property type="entry name" value="PROTEIN PHOSPHATASE 1 REGULATORY SUBUNIT 7-RELATED"/>
    <property type="match status" value="1"/>
</dbReference>